<protein>
    <submittedName>
        <fullName evidence="9">Rieske Fe-S protein</fullName>
    </submittedName>
</protein>
<evidence type="ECO:0000313" key="9">
    <source>
        <dbReference type="EMBL" id="NYF51217.1"/>
    </source>
</evidence>
<keyword evidence="4" id="KW-0411">Iron-sulfur</keyword>
<keyword evidence="3" id="KW-0408">Iron</keyword>
<keyword evidence="7" id="KW-1133">Transmembrane helix</keyword>
<evidence type="ECO:0000313" key="10">
    <source>
        <dbReference type="Proteomes" id="UP000534186"/>
    </source>
</evidence>
<dbReference type="Proteomes" id="UP000534186">
    <property type="component" value="Unassembled WGS sequence"/>
</dbReference>
<feature type="region of interest" description="Disordered" evidence="6">
    <location>
        <begin position="1"/>
        <end position="25"/>
    </location>
</feature>
<comment type="caution">
    <text evidence="9">The sequence shown here is derived from an EMBL/GenBank/DDBJ whole genome shotgun (WGS) entry which is preliminary data.</text>
</comment>
<dbReference type="Pfam" id="PF00355">
    <property type="entry name" value="Rieske"/>
    <property type="match status" value="1"/>
</dbReference>
<dbReference type="PANTHER" id="PTHR10134">
    <property type="entry name" value="CYTOCHROME B-C1 COMPLEX SUBUNIT RIESKE, MITOCHONDRIAL"/>
    <property type="match status" value="1"/>
</dbReference>
<keyword evidence="1" id="KW-0001">2Fe-2S</keyword>
<keyword evidence="7" id="KW-0812">Transmembrane</keyword>
<dbReference type="PROSITE" id="PS51296">
    <property type="entry name" value="RIESKE"/>
    <property type="match status" value="1"/>
</dbReference>
<name>A0A7Y9NL30_9BACT</name>
<gene>
    <name evidence="9" type="ORF">HDF12_001582</name>
</gene>
<evidence type="ECO:0000256" key="5">
    <source>
        <dbReference type="ARBA" id="ARBA00023157"/>
    </source>
</evidence>
<feature type="transmembrane region" description="Helical" evidence="7">
    <location>
        <begin position="40"/>
        <end position="61"/>
    </location>
</feature>
<proteinExistence type="predicted"/>
<evidence type="ECO:0000256" key="2">
    <source>
        <dbReference type="ARBA" id="ARBA00022723"/>
    </source>
</evidence>
<evidence type="ECO:0000256" key="4">
    <source>
        <dbReference type="ARBA" id="ARBA00023014"/>
    </source>
</evidence>
<evidence type="ECO:0000256" key="7">
    <source>
        <dbReference type="SAM" id="Phobius"/>
    </source>
</evidence>
<organism evidence="9 10">
    <name type="scientific">Tunturiibacter lichenicola</name>
    <dbReference type="NCBI Taxonomy" id="2051959"/>
    <lineage>
        <taxon>Bacteria</taxon>
        <taxon>Pseudomonadati</taxon>
        <taxon>Acidobacteriota</taxon>
        <taxon>Terriglobia</taxon>
        <taxon>Terriglobales</taxon>
        <taxon>Acidobacteriaceae</taxon>
        <taxon>Tunturiibacter</taxon>
    </lineage>
</organism>
<dbReference type="InterPro" id="IPR017941">
    <property type="entry name" value="Rieske_2Fe-2S"/>
</dbReference>
<dbReference type="GO" id="GO:0046872">
    <property type="term" value="F:metal ion binding"/>
    <property type="evidence" value="ECO:0007669"/>
    <property type="project" value="UniProtKB-KW"/>
</dbReference>
<feature type="domain" description="Rieske" evidence="8">
    <location>
        <begin position="75"/>
        <end position="181"/>
    </location>
</feature>
<evidence type="ECO:0000256" key="3">
    <source>
        <dbReference type="ARBA" id="ARBA00023004"/>
    </source>
</evidence>
<keyword evidence="5" id="KW-1015">Disulfide bond</keyword>
<dbReference type="Gene3D" id="2.102.10.10">
    <property type="entry name" value="Rieske [2Fe-2S] iron-sulphur domain"/>
    <property type="match status" value="1"/>
</dbReference>
<dbReference type="EMBL" id="JACCCV010000001">
    <property type="protein sequence ID" value="NYF51217.1"/>
    <property type="molecule type" value="Genomic_DNA"/>
</dbReference>
<evidence type="ECO:0000259" key="8">
    <source>
        <dbReference type="PROSITE" id="PS51296"/>
    </source>
</evidence>
<reference evidence="9 10" key="1">
    <citation type="submission" date="2020-07" db="EMBL/GenBank/DDBJ databases">
        <title>Genomic Encyclopedia of Type Strains, Phase IV (KMG-V): Genome sequencing to study the core and pangenomes of soil and plant-associated prokaryotes.</title>
        <authorList>
            <person name="Whitman W."/>
        </authorList>
    </citation>
    <scope>NUCLEOTIDE SEQUENCE [LARGE SCALE GENOMIC DNA]</scope>
    <source>
        <strain evidence="9 10">M8UP30</strain>
    </source>
</reference>
<sequence>MIPSEQLPPTDQTLTEPHPDSVKDPSIAAGHSRRVFLFKLALAVNGLVGFVLAIPIVGYLLGPALKKTSSDNSWINLGPLSDFPEGETRLVNYRNPITNKWDGQTGDIPCWVRRVSGDTFQVFAINCAHLGCPVRWFAQSKLFLCPCHGGAYYADGARASGPPERGLFEYQHKVSNGTLMISAGRMPTLANEAKNVSPLTQIDTKIKGSPAAPIAARLNTIDQPQPRCSSCQT</sequence>
<keyword evidence="2" id="KW-0479">Metal-binding</keyword>
<dbReference type="SUPFAM" id="SSF50022">
    <property type="entry name" value="ISP domain"/>
    <property type="match status" value="1"/>
</dbReference>
<dbReference type="InterPro" id="IPR014349">
    <property type="entry name" value="Rieske_Fe-S_prot"/>
</dbReference>
<keyword evidence="7" id="KW-0472">Membrane</keyword>
<evidence type="ECO:0000256" key="1">
    <source>
        <dbReference type="ARBA" id="ARBA00022714"/>
    </source>
</evidence>
<accession>A0A7Y9NL30</accession>
<evidence type="ECO:0000256" key="6">
    <source>
        <dbReference type="SAM" id="MobiDB-lite"/>
    </source>
</evidence>
<dbReference type="CDD" id="cd03467">
    <property type="entry name" value="Rieske"/>
    <property type="match status" value="1"/>
</dbReference>
<dbReference type="AlphaFoldDB" id="A0A7Y9NL30"/>
<dbReference type="GO" id="GO:0051537">
    <property type="term" value="F:2 iron, 2 sulfur cluster binding"/>
    <property type="evidence" value="ECO:0007669"/>
    <property type="project" value="UniProtKB-KW"/>
</dbReference>
<dbReference type="InterPro" id="IPR036922">
    <property type="entry name" value="Rieske_2Fe-2S_sf"/>
</dbReference>